<proteinExistence type="predicted"/>
<protein>
    <submittedName>
        <fullName evidence="1">Nitrate ABC transporter substrate-binding protein</fullName>
    </submittedName>
</protein>
<dbReference type="EMBL" id="CP015878">
    <property type="protein sequence ID" value="ANI15777.1"/>
    <property type="molecule type" value="Genomic_DNA"/>
</dbReference>
<dbReference type="Gene3D" id="3.40.190.10">
    <property type="entry name" value="Periplasmic binding protein-like II"/>
    <property type="match status" value="1"/>
</dbReference>
<dbReference type="Gene3D" id="3.40.190.270">
    <property type="match status" value="1"/>
</dbReference>
<dbReference type="AlphaFoldDB" id="A0A1A9KDU8"/>
<reference evidence="1 2" key="1">
    <citation type="submission" date="2016-05" db="EMBL/GenBank/DDBJ databases">
        <title>Genome Sequence of Pseudomonas citronellolis Strain SJTE-3, an Estrogens and Persistent Organic Pollutants degradation strain.</title>
        <authorList>
            <person name="Liang R."/>
        </authorList>
    </citation>
    <scope>NUCLEOTIDE SEQUENCE [LARGE SCALE GENOMIC DNA]</scope>
    <source>
        <strain evidence="1 2">SJTE-3</strain>
    </source>
</reference>
<dbReference type="PANTHER" id="PTHR30024:SF45">
    <property type="entry name" value="ABC TRANSPORTER SUBSTRATE-BINDING PROTEIN"/>
    <property type="match status" value="1"/>
</dbReference>
<evidence type="ECO:0000313" key="2">
    <source>
        <dbReference type="Proteomes" id="UP000077748"/>
    </source>
</evidence>
<name>A0A1A9KDU8_9PSED</name>
<dbReference type="PANTHER" id="PTHR30024">
    <property type="entry name" value="ALIPHATIC SULFONATES-BINDING PROTEIN-RELATED"/>
    <property type="match status" value="1"/>
</dbReference>
<dbReference type="SUPFAM" id="SSF53850">
    <property type="entry name" value="Periplasmic binding protein-like II"/>
    <property type="match status" value="1"/>
</dbReference>
<organism evidence="1 2">
    <name type="scientific">Pseudomonas citronellolis</name>
    <dbReference type="NCBI Taxonomy" id="53408"/>
    <lineage>
        <taxon>Bacteria</taxon>
        <taxon>Pseudomonadati</taxon>
        <taxon>Pseudomonadota</taxon>
        <taxon>Gammaproteobacteria</taxon>
        <taxon>Pseudomonadales</taxon>
        <taxon>Pseudomonadaceae</taxon>
        <taxon>Pseudomonas</taxon>
    </lineage>
</organism>
<gene>
    <name evidence="1" type="ORF">A9C11_18150</name>
</gene>
<sequence>MNQELSMSTTHPTEALYTLCPLPIASNIAVELGWLDEEFQRVGARARYLRSLPDNQGWLPHFRHSRDDLIRDGGAVPALWARADLSDTLLVASTASQRPGQILVRAGAGIRRVAQLAGCKVGVPRSANRERIDVLNALAEQTLHYSLELAGLDREEVQVVEFEDHGDPRELQPAQRPAALWAQLREHHQAAAAVQALADGAIDALVVQAWQAPGLLQDGRFTVIEDLDRYPDWTLKNINGPHATVVSRRLAEEHPEVVVAFLRAAIRAGRWINANPQAAAELLPRFSVLRSTTQARQWLSGLDLVPQLGARNLAALELKKDFLHQRGYLRHDFRVSDWADGRFLAQALDELDEHATTRH</sequence>
<dbReference type="Proteomes" id="UP000077748">
    <property type="component" value="Chromosome"/>
</dbReference>
<evidence type="ECO:0000313" key="1">
    <source>
        <dbReference type="EMBL" id="ANI15777.1"/>
    </source>
</evidence>
<accession>A0A1A9KDU8</accession>